<dbReference type="AlphaFoldDB" id="A0A6L8WC80"/>
<dbReference type="InterPro" id="IPR038351">
    <property type="entry name" value="MCD_N_sf"/>
</dbReference>
<evidence type="ECO:0000313" key="4">
    <source>
        <dbReference type="Proteomes" id="UP000476030"/>
    </source>
</evidence>
<dbReference type="PANTHER" id="PTHR28641">
    <property type="match status" value="1"/>
</dbReference>
<keyword evidence="4" id="KW-1185">Reference proteome</keyword>
<evidence type="ECO:0000259" key="1">
    <source>
        <dbReference type="Pfam" id="PF05292"/>
    </source>
</evidence>
<dbReference type="InterPro" id="IPR035372">
    <property type="entry name" value="MCD_N"/>
</dbReference>
<dbReference type="Proteomes" id="UP000476030">
    <property type="component" value="Unassembled WGS sequence"/>
</dbReference>
<dbReference type="GO" id="GO:0006633">
    <property type="term" value="P:fatty acid biosynthetic process"/>
    <property type="evidence" value="ECO:0007669"/>
    <property type="project" value="InterPro"/>
</dbReference>
<dbReference type="Gene3D" id="1.20.140.90">
    <property type="entry name" value="Malonyl-CoA decarboxylase, oligemerization domain"/>
    <property type="match status" value="1"/>
</dbReference>
<evidence type="ECO:0000313" key="3">
    <source>
        <dbReference type="EMBL" id="MZR31747.1"/>
    </source>
</evidence>
<dbReference type="InterPro" id="IPR007956">
    <property type="entry name" value="Malonyl_CoA_deC_C"/>
</dbReference>
<name>A0A6L8WC80_9PROT</name>
<comment type="caution">
    <text evidence="3">The sequence shown here is derived from an EMBL/GenBank/DDBJ whole genome shotgun (WGS) entry which is preliminary data.</text>
</comment>
<dbReference type="Pfam" id="PF17408">
    <property type="entry name" value="MCD_N"/>
    <property type="match status" value="1"/>
</dbReference>
<dbReference type="EMBL" id="WTUW01000009">
    <property type="protein sequence ID" value="MZR31747.1"/>
    <property type="molecule type" value="Genomic_DNA"/>
</dbReference>
<protein>
    <submittedName>
        <fullName evidence="3">Decarboxylase</fullName>
    </submittedName>
</protein>
<dbReference type="RefSeq" id="WP_161316343.1">
    <property type="nucleotide sequence ID" value="NZ_WTUW01000009.1"/>
</dbReference>
<gene>
    <name evidence="3" type="ORF">GQE98_14015</name>
</gene>
<dbReference type="Pfam" id="PF05292">
    <property type="entry name" value="MCD"/>
    <property type="match status" value="1"/>
</dbReference>
<feature type="domain" description="Malonyl-CoA decarboxylase N-terminal" evidence="2">
    <location>
        <begin position="80"/>
        <end position="162"/>
    </location>
</feature>
<dbReference type="GO" id="GO:0050080">
    <property type="term" value="F:malonyl-CoA decarboxylase activity"/>
    <property type="evidence" value="ECO:0007669"/>
    <property type="project" value="InterPro"/>
</dbReference>
<organism evidence="3 4">
    <name type="scientific">Sneathiella litorea</name>
    <dbReference type="NCBI Taxonomy" id="2606216"/>
    <lineage>
        <taxon>Bacteria</taxon>
        <taxon>Pseudomonadati</taxon>
        <taxon>Pseudomonadota</taxon>
        <taxon>Alphaproteobacteria</taxon>
        <taxon>Sneathiellales</taxon>
        <taxon>Sneathiellaceae</taxon>
        <taxon>Sneathiella</taxon>
    </lineage>
</organism>
<accession>A0A6L8WC80</accession>
<dbReference type="InterPro" id="IPR042303">
    <property type="entry name" value="Malonyl_CoA_deC_C_sf"/>
</dbReference>
<reference evidence="3 4" key="1">
    <citation type="submission" date="2019-12" db="EMBL/GenBank/DDBJ databases">
        <title>Snethiella sp. nov. sp. isolated from sea sand.</title>
        <authorList>
            <person name="Kim J."/>
            <person name="Jeong S.E."/>
            <person name="Jung H.S."/>
            <person name="Jeon C.O."/>
        </authorList>
    </citation>
    <scope>NUCLEOTIDE SEQUENCE [LARGE SCALE GENOMIC DNA]</scope>
    <source>
        <strain evidence="3 4">DP05</strain>
    </source>
</reference>
<dbReference type="InterPro" id="IPR038917">
    <property type="entry name" value="Malonyl_CoA_deC"/>
</dbReference>
<dbReference type="PANTHER" id="PTHR28641:SF1">
    <property type="entry name" value="MALONYL-COA DECARBOXYLASE, MITOCHONDRIAL"/>
    <property type="match status" value="1"/>
</dbReference>
<dbReference type="Gene3D" id="3.40.630.150">
    <property type="entry name" value="Malonyl-CoA decarboxylase, catalytic domain"/>
    <property type="match status" value="1"/>
</dbReference>
<feature type="domain" description="Malonyl-CoA decarboxylase C-terminal" evidence="1">
    <location>
        <begin position="165"/>
        <end position="407"/>
    </location>
</feature>
<sequence>MAPTFVSQFFNSIADTGRELLDLKGGKKRGHGIKELCRDLLTQKGEASGMALARDAVGAWNALKEEDKLDFLHFLNEEMAPDQKKIQAAVEAYHKEGSAENYAALSTAIEAPRQELMRRINFAPGGTAAIVAMRKFLVGQLKANPELKAVDGDLQHLLSSWFNRGFLSLQRIDWRTPAVVLEKLIEYEAVHEIEGWDDLRRRLDKDRRCFAFFHPALPDEPLIFVEVALVKGLASAIPPLLSQETERGDPTKADTAIFYSISNCQDGLKGISFGNFLIKQVVAELSAELPNLKHFATLSPIPGFMRWLTGVKGAAAGMHFREINAVRKAIAEPEWLNSPETVEAVQEPLEKLCAHYLINEKRGAHPLDPVTRFHLGNGARLEQLNWMGDSSPNGLAQSAGLLVNYYYSLKDIEKNHEAYANEQKVVASSALQSLAKNGKK</sequence>
<proteinExistence type="predicted"/>
<evidence type="ECO:0000259" key="2">
    <source>
        <dbReference type="Pfam" id="PF17408"/>
    </source>
</evidence>